<dbReference type="SFLD" id="SFLDS00003">
    <property type="entry name" value="Haloacid_Dehalogenase"/>
    <property type="match status" value="1"/>
</dbReference>
<dbReference type="NCBIfam" id="TIGR01509">
    <property type="entry name" value="HAD-SF-IA-v3"/>
    <property type="match status" value="1"/>
</dbReference>
<evidence type="ECO:0000256" key="5">
    <source>
        <dbReference type="ARBA" id="ARBA00023277"/>
    </source>
</evidence>
<accession>B6GDD9</accession>
<evidence type="ECO:0000313" key="6">
    <source>
        <dbReference type="EMBL" id="EEA89686.1"/>
    </source>
</evidence>
<dbReference type="InterPro" id="IPR006439">
    <property type="entry name" value="HAD-SF_hydro_IA"/>
</dbReference>
<keyword evidence="7" id="KW-1185">Reference proteome</keyword>
<dbReference type="SUPFAM" id="SSF56784">
    <property type="entry name" value="HAD-like"/>
    <property type="match status" value="1"/>
</dbReference>
<dbReference type="InterPro" id="IPR051600">
    <property type="entry name" value="Beta-PGM-like"/>
</dbReference>
<evidence type="ECO:0000256" key="2">
    <source>
        <dbReference type="ARBA" id="ARBA00006171"/>
    </source>
</evidence>
<dbReference type="InterPro" id="IPR023214">
    <property type="entry name" value="HAD_sf"/>
</dbReference>
<keyword evidence="6" id="KW-0378">Hydrolase</keyword>
<dbReference type="RefSeq" id="WP_006721748.1">
    <property type="nucleotide sequence ID" value="NZ_CP085935.1"/>
</dbReference>
<comment type="cofactor">
    <cofactor evidence="1">
        <name>Mg(2+)</name>
        <dbReference type="ChEBI" id="CHEBI:18420"/>
    </cofactor>
</comment>
<dbReference type="GO" id="GO:0016787">
    <property type="term" value="F:hydrolase activity"/>
    <property type="evidence" value="ECO:0007669"/>
    <property type="project" value="UniProtKB-KW"/>
</dbReference>
<dbReference type="PANTHER" id="PTHR46193">
    <property type="entry name" value="6-PHOSPHOGLUCONATE PHOSPHATASE"/>
    <property type="match status" value="1"/>
</dbReference>
<keyword evidence="3" id="KW-0479">Metal-binding</keyword>
<dbReference type="PRINTS" id="PR00413">
    <property type="entry name" value="HADHALOGNASE"/>
</dbReference>
<name>B6GDD9_9ACTN</name>
<protein>
    <submittedName>
        <fullName evidence="6">HAD hydrolase, family IA, variant 3</fullName>
    </submittedName>
</protein>
<sequence>MSGLKAVLFDMDGVIVDTELEDFKAQVAFVKKINEENGRSSEGLDFKLLLGKSYALLLDQLYALTYGMVDAEELWARFLAFDAEWNRHSDVSLLYRPETEEVLSVAKAFALKTAVVSSSPQERIEEVLNACGIRDEFDLIVSGALLERSKPDPTIYRNALADLSLAPEECVAIEDSTCGIEAALAAGIPVIAYEEVRVPIDQTAATWMARGLSEAASIIRSLAANG</sequence>
<evidence type="ECO:0000313" key="7">
    <source>
        <dbReference type="Proteomes" id="UP000003560"/>
    </source>
</evidence>
<dbReference type="InterPro" id="IPR023198">
    <property type="entry name" value="PGP-like_dom2"/>
</dbReference>
<comment type="similarity">
    <text evidence="2">Belongs to the HAD-like hydrolase superfamily. CbbY/CbbZ/Gph/YieH family.</text>
</comment>
<dbReference type="Proteomes" id="UP000003560">
    <property type="component" value="Unassembled WGS sequence"/>
</dbReference>
<evidence type="ECO:0000256" key="1">
    <source>
        <dbReference type="ARBA" id="ARBA00001946"/>
    </source>
</evidence>
<dbReference type="Gene3D" id="3.40.50.1000">
    <property type="entry name" value="HAD superfamily/HAD-like"/>
    <property type="match status" value="1"/>
</dbReference>
<comment type="caution">
    <text evidence="6">The sequence shown here is derived from an EMBL/GenBank/DDBJ whole genome shotgun (WGS) entry which is preliminary data.</text>
</comment>
<dbReference type="InterPro" id="IPR036412">
    <property type="entry name" value="HAD-like_sf"/>
</dbReference>
<dbReference type="eggNOG" id="COG0637">
    <property type="taxonomic scope" value="Bacteria"/>
</dbReference>
<dbReference type="Gene3D" id="1.10.150.240">
    <property type="entry name" value="Putative phosphatase, domain 2"/>
    <property type="match status" value="1"/>
</dbReference>
<dbReference type="HOGENOM" id="CLU_045011_13_2_11"/>
<keyword evidence="4" id="KW-0460">Magnesium</keyword>
<dbReference type="EMBL" id="ABXJ01000127">
    <property type="protein sequence ID" value="EEA89686.1"/>
    <property type="molecule type" value="Genomic_DNA"/>
</dbReference>
<dbReference type="STRING" id="445975.COLSTE_02118"/>
<dbReference type="GO" id="GO:0046872">
    <property type="term" value="F:metal ion binding"/>
    <property type="evidence" value="ECO:0007669"/>
    <property type="project" value="UniProtKB-KW"/>
</dbReference>
<dbReference type="AlphaFoldDB" id="B6GDD9"/>
<proteinExistence type="inferred from homology"/>
<gene>
    <name evidence="6" type="ORF">COLSTE_02118</name>
</gene>
<dbReference type="SFLD" id="SFLDG01129">
    <property type="entry name" value="C1.5:_HAD__Beta-PGM__Phosphata"/>
    <property type="match status" value="1"/>
</dbReference>
<dbReference type="PANTHER" id="PTHR46193:SF18">
    <property type="entry name" value="HEXITOL PHOSPHATASE B"/>
    <property type="match status" value="1"/>
</dbReference>
<evidence type="ECO:0000256" key="4">
    <source>
        <dbReference type="ARBA" id="ARBA00022842"/>
    </source>
</evidence>
<dbReference type="OrthoDB" id="9797743at2"/>
<dbReference type="GeneID" id="98002201"/>
<reference evidence="6 7" key="1">
    <citation type="submission" date="2008-10" db="EMBL/GenBank/DDBJ databases">
        <title>Draft genome sequence of Collinsella stercoris (DSM 13279).</title>
        <authorList>
            <person name="Sudarsanam P."/>
            <person name="Ley R."/>
            <person name="Guruge J."/>
            <person name="Turnbaugh P.J."/>
            <person name="Mahowald M."/>
            <person name="Liep D."/>
            <person name="Gordon J."/>
        </authorList>
    </citation>
    <scope>NUCLEOTIDE SEQUENCE [LARGE SCALE GENOMIC DNA]</scope>
    <source>
        <strain evidence="6 7">DSM 13279</strain>
    </source>
</reference>
<keyword evidence="5" id="KW-0119">Carbohydrate metabolism</keyword>
<dbReference type="Pfam" id="PF13419">
    <property type="entry name" value="HAD_2"/>
    <property type="match status" value="1"/>
</dbReference>
<reference evidence="6 7" key="2">
    <citation type="submission" date="2008-10" db="EMBL/GenBank/DDBJ databases">
        <authorList>
            <person name="Fulton L."/>
            <person name="Clifton S."/>
            <person name="Fulton B."/>
            <person name="Xu J."/>
            <person name="Minx P."/>
            <person name="Pepin K.H."/>
            <person name="Johnson M."/>
            <person name="Thiruvilangam P."/>
            <person name="Bhonagiri V."/>
            <person name="Nash W.E."/>
            <person name="Mardis E.R."/>
            <person name="Wilson R.K."/>
        </authorList>
    </citation>
    <scope>NUCLEOTIDE SEQUENCE [LARGE SCALE GENOMIC DNA]</scope>
    <source>
        <strain evidence="6 7">DSM 13279</strain>
    </source>
</reference>
<dbReference type="InterPro" id="IPR041492">
    <property type="entry name" value="HAD_2"/>
</dbReference>
<organism evidence="6 7">
    <name type="scientific">Collinsella stercoris DSM 13279</name>
    <dbReference type="NCBI Taxonomy" id="445975"/>
    <lineage>
        <taxon>Bacteria</taxon>
        <taxon>Bacillati</taxon>
        <taxon>Actinomycetota</taxon>
        <taxon>Coriobacteriia</taxon>
        <taxon>Coriobacteriales</taxon>
        <taxon>Coriobacteriaceae</taxon>
        <taxon>Collinsella</taxon>
    </lineage>
</organism>
<evidence type="ECO:0000256" key="3">
    <source>
        <dbReference type="ARBA" id="ARBA00022723"/>
    </source>
</evidence>